<feature type="domain" description="HTH luxR-type" evidence="2">
    <location>
        <begin position="159"/>
        <end position="216"/>
    </location>
</feature>
<protein>
    <recommendedName>
        <fullName evidence="2">HTH luxR-type domain-containing protein</fullName>
    </recommendedName>
</protein>
<evidence type="ECO:0000313" key="3">
    <source>
        <dbReference type="EMBL" id="CAO95452.1"/>
    </source>
</evidence>
<dbReference type="HOGENOM" id="CLU_1132235_0_0_6"/>
<dbReference type="InterPro" id="IPR011006">
    <property type="entry name" value="CheY-like_superfamily"/>
</dbReference>
<keyword evidence="4" id="KW-1185">Reference proteome</keyword>
<dbReference type="EMBL" id="CU468135">
    <property type="protein sequence ID" value="CAO95452.1"/>
    <property type="molecule type" value="Genomic_DNA"/>
</dbReference>
<dbReference type="SMART" id="SM00421">
    <property type="entry name" value="HTH_LUXR"/>
    <property type="match status" value="1"/>
</dbReference>
<gene>
    <name evidence="3" type="ordered locus">ETA_04060</name>
</gene>
<dbReference type="SUPFAM" id="SSF52172">
    <property type="entry name" value="CheY-like"/>
    <property type="match status" value="1"/>
</dbReference>
<dbReference type="InterPro" id="IPR016032">
    <property type="entry name" value="Sig_transdc_resp-reg_C-effctor"/>
</dbReference>
<dbReference type="GO" id="GO:0006355">
    <property type="term" value="P:regulation of DNA-templated transcription"/>
    <property type="evidence" value="ECO:0007669"/>
    <property type="project" value="InterPro"/>
</dbReference>
<dbReference type="AlphaFoldDB" id="B2VL21"/>
<dbReference type="STRING" id="465817.ETA_04060"/>
<dbReference type="Proteomes" id="UP000001726">
    <property type="component" value="Chromosome"/>
</dbReference>
<evidence type="ECO:0000256" key="1">
    <source>
        <dbReference type="ARBA" id="ARBA00023125"/>
    </source>
</evidence>
<reference evidence="3 4" key="1">
    <citation type="journal article" date="2008" name="Environ. Microbiol.">
        <title>The genome of Erwinia tasmaniensis strain Et1/99, a non-pathogenic bacterium in the genus Erwinia.</title>
        <authorList>
            <person name="Kube M."/>
            <person name="Migdoll A.M."/>
            <person name="Mueller I."/>
            <person name="Kuhl H."/>
            <person name="Beck A."/>
            <person name="Reinhardt R."/>
            <person name="Geider K."/>
        </authorList>
    </citation>
    <scope>NUCLEOTIDE SEQUENCE [LARGE SCALE GENOMIC DNA]</scope>
    <source>
        <strain evidence="4">DSM 17950 / CFBP 7177 / CIP 109463 / NCPPB 4357 / Et1/99</strain>
    </source>
</reference>
<dbReference type="GO" id="GO:0003677">
    <property type="term" value="F:DNA binding"/>
    <property type="evidence" value="ECO:0007669"/>
    <property type="project" value="UniProtKB-KW"/>
</dbReference>
<dbReference type="Gene3D" id="3.40.50.2300">
    <property type="match status" value="1"/>
</dbReference>
<dbReference type="InterPro" id="IPR000792">
    <property type="entry name" value="Tscrpt_reg_LuxR_C"/>
</dbReference>
<accession>B2VL21</accession>
<keyword evidence="1" id="KW-0238">DNA-binding</keyword>
<dbReference type="SUPFAM" id="SSF46894">
    <property type="entry name" value="C-terminal effector domain of the bipartite response regulators"/>
    <property type="match status" value="1"/>
</dbReference>
<name>B2VL21_ERWT9</name>
<dbReference type="Pfam" id="PF00196">
    <property type="entry name" value="GerE"/>
    <property type="match status" value="1"/>
</dbReference>
<dbReference type="eggNOG" id="ENOG5033P9D">
    <property type="taxonomic scope" value="Bacteria"/>
</dbReference>
<evidence type="ECO:0000259" key="2">
    <source>
        <dbReference type="SMART" id="SM00421"/>
    </source>
</evidence>
<sequence>MNGMPTISKQTHTTRRALVLDNNSYFLDAVEKWAEINDIVVSATSHSDDFFYRLAMNDDIDIVFVSYNPIWTRTLHLLDKLQRFYPDIRTVVVVDSPHTPSVILMRSFGVNIIITKQDILSCLQKTITLDSSSLYLSPSIAGQVDDEHIDAKHRLTHEGVMLTQMERMVLAELSGEKTIQLIARERGCSAKTVSQHKQNALCKMGFRKLKEVFSINSKTNMAGLIYLPATLLFCQSYLDILKFSF</sequence>
<evidence type="ECO:0000313" key="4">
    <source>
        <dbReference type="Proteomes" id="UP000001726"/>
    </source>
</evidence>
<proteinExistence type="predicted"/>
<organism evidence="3 4">
    <name type="scientific">Erwinia tasmaniensis (strain DSM 17950 / CFBP 7177 / CIP 109463 / NCPPB 4357 / Et1/99)</name>
    <dbReference type="NCBI Taxonomy" id="465817"/>
    <lineage>
        <taxon>Bacteria</taxon>
        <taxon>Pseudomonadati</taxon>
        <taxon>Pseudomonadota</taxon>
        <taxon>Gammaproteobacteria</taxon>
        <taxon>Enterobacterales</taxon>
        <taxon>Erwiniaceae</taxon>
        <taxon>Erwinia</taxon>
    </lineage>
</organism>
<dbReference type="KEGG" id="eta:ETA_04060"/>